<comment type="caution">
    <text evidence="7">The sequence shown here is derived from an EMBL/GenBank/DDBJ whole genome shotgun (WGS) entry which is preliminary data.</text>
</comment>
<keyword evidence="1 4" id="KW-0349">Heme</keyword>
<dbReference type="STRING" id="1185766.SAMN05216224_102839"/>
<dbReference type="Proteomes" id="UP000027725">
    <property type="component" value="Unassembled WGS sequence"/>
</dbReference>
<dbReference type="Gene3D" id="1.10.760.10">
    <property type="entry name" value="Cytochrome c-like domain"/>
    <property type="match status" value="1"/>
</dbReference>
<evidence type="ECO:0000256" key="4">
    <source>
        <dbReference type="PROSITE-ProRule" id="PRU00433"/>
    </source>
</evidence>
<dbReference type="InterPro" id="IPR036909">
    <property type="entry name" value="Cyt_c-like_dom_sf"/>
</dbReference>
<name>A0A074TLT7_9RHOB</name>
<evidence type="ECO:0000313" key="7">
    <source>
        <dbReference type="EMBL" id="KEP69958.1"/>
    </source>
</evidence>
<feature type="domain" description="Cytochrome c" evidence="6">
    <location>
        <begin position="16"/>
        <end position="97"/>
    </location>
</feature>
<dbReference type="AlphaFoldDB" id="A0A074TLT7"/>
<accession>A0A074TLT7</accession>
<feature type="signal peptide" evidence="5">
    <location>
        <begin position="1"/>
        <end position="21"/>
    </location>
</feature>
<sequence>MMRRALLAVVFCPTLAISAQAEALSAHNNYLLRCSGCHGRTGAGSQEGGIPEFRNSVSHIAATDLGRTYLMHVPGVVSTGLDDAEISKVMNYVLDTWGDGTHHFSSDEVHRRRALPVADVVELRKQLAAELSEKGIALAAYPWP</sequence>
<feature type="chain" id="PRO_5001700029" evidence="5">
    <location>
        <begin position="22"/>
        <end position="144"/>
    </location>
</feature>
<evidence type="ECO:0000256" key="3">
    <source>
        <dbReference type="ARBA" id="ARBA00023004"/>
    </source>
</evidence>
<evidence type="ECO:0000313" key="8">
    <source>
        <dbReference type="Proteomes" id="UP000027725"/>
    </source>
</evidence>
<dbReference type="GO" id="GO:0046872">
    <property type="term" value="F:metal ion binding"/>
    <property type="evidence" value="ECO:0007669"/>
    <property type="project" value="UniProtKB-KW"/>
</dbReference>
<dbReference type="OrthoDB" id="9811281at2"/>
<evidence type="ECO:0000256" key="2">
    <source>
        <dbReference type="ARBA" id="ARBA00022723"/>
    </source>
</evidence>
<evidence type="ECO:0000256" key="1">
    <source>
        <dbReference type="ARBA" id="ARBA00022617"/>
    </source>
</evidence>
<dbReference type="eggNOG" id="COG2010">
    <property type="taxonomic scope" value="Bacteria"/>
</dbReference>
<organism evidence="7 8">
    <name type="scientific">Thioclava dalianensis</name>
    <dbReference type="NCBI Taxonomy" id="1185766"/>
    <lineage>
        <taxon>Bacteria</taxon>
        <taxon>Pseudomonadati</taxon>
        <taxon>Pseudomonadota</taxon>
        <taxon>Alphaproteobacteria</taxon>
        <taxon>Rhodobacterales</taxon>
        <taxon>Paracoccaceae</taxon>
        <taxon>Thioclava</taxon>
    </lineage>
</organism>
<dbReference type="GO" id="GO:0009055">
    <property type="term" value="F:electron transfer activity"/>
    <property type="evidence" value="ECO:0007669"/>
    <property type="project" value="InterPro"/>
</dbReference>
<dbReference type="PROSITE" id="PS51007">
    <property type="entry name" value="CYTC"/>
    <property type="match status" value="1"/>
</dbReference>
<keyword evidence="5" id="KW-0732">Signal</keyword>
<dbReference type="SUPFAM" id="SSF46626">
    <property type="entry name" value="Cytochrome c"/>
    <property type="match status" value="1"/>
</dbReference>
<dbReference type="GO" id="GO:0020037">
    <property type="term" value="F:heme binding"/>
    <property type="evidence" value="ECO:0007669"/>
    <property type="project" value="InterPro"/>
</dbReference>
<evidence type="ECO:0000256" key="5">
    <source>
        <dbReference type="SAM" id="SignalP"/>
    </source>
</evidence>
<gene>
    <name evidence="7" type="ORF">DL1_20960</name>
</gene>
<proteinExistence type="predicted"/>
<keyword evidence="3 4" id="KW-0408">Iron</keyword>
<keyword evidence="8" id="KW-1185">Reference proteome</keyword>
<dbReference type="RefSeq" id="WP_051693455.1">
    <property type="nucleotide sequence ID" value="NZ_FOVB01000002.1"/>
</dbReference>
<keyword evidence="2 4" id="KW-0479">Metal-binding</keyword>
<protein>
    <submittedName>
        <fullName evidence="7">Cytochrome C</fullName>
    </submittedName>
</protein>
<dbReference type="InterPro" id="IPR009056">
    <property type="entry name" value="Cyt_c-like_dom"/>
</dbReference>
<dbReference type="EMBL" id="JHEH01000009">
    <property type="protein sequence ID" value="KEP69958.1"/>
    <property type="molecule type" value="Genomic_DNA"/>
</dbReference>
<evidence type="ECO:0000259" key="6">
    <source>
        <dbReference type="PROSITE" id="PS51007"/>
    </source>
</evidence>
<reference evidence="7 8" key="1">
    <citation type="submission" date="2014-03" db="EMBL/GenBank/DDBJ databases">
        <title>The draft genome sequence of Thioclava dalianensis DLFJ1-1.</title>
        <authorList>
            <person name="Lai Q."/>
            <person name="Shao Z."/>
        </authorList>
    </citation>
    <scope>NUCLEOTIDE SEQUENCE [LARGE SCALE GENOMIC DNA]</scope>
    <source>
        <strain evidence="7 8">DLFJ1-1</strain>
    </source>
</reference>